<evidence type="ECO:0000313" key="1">
    <source>
        <dbReference type="EMBL" id="KAK3249293.1"/>
    </source>
</evidence>
<keyword evidence="2" id="KW-1185">Reference proteome</keyword>
<evidence type="ECO:0000313" key="2">
    <source>
        <dbReference type="Proteomes" id="UP001190700"/>
    </source>
</evidence>
<dbReference type="EMBL" id="LGRX02027467">
    <property type="protein sequence ID" value="KAK3249293.1"/>
    <property type="molecule type" value="Genomic_DNA"/>
</dbReference>
<sequence>MKIAEVRLLMGDSAGVLYTLDFFTNETTGVRSYVVYEYGYDHANVVDSVYHVGYVFDTIRKNESAHQYDKVSPEFACVAKVTSIANRTGVVLYGYAVERVMQMENGTYVLGPELATSNVTVRATFVHDFDGDGYWDIAFGTQGDFFDCSDLAATTGECDVSGGVSILYGTENASVMDEVKIRSFDDGYAGYGYNFVWDIHGGDIDDDGDIDLVVSLKPNSTAYELHLYLCGEGPRNYSTTTVLHTGLADLDEAQPVMVRMIDFDGDGLQDVVFGSSTPTFISWALLEGHVATLDYEGPSSVGLITQRKSDGAKPAFSSAYEIHSTEHTVIKMDTYPPLLNESAGADVSTEIALSERTFGSSSQVECLKYALT</sequence>
<name>A0AAE0F2F1_9CHLO</name>
<dbReference type="Gene3D" id="2.130.10.130">
    <property type="entry name" value="Integrin alpha, N-terminal"/>
    <property type="match status" value="1"/>
</dbReference>
<dbReference type="InterPro" id="IPR028994">
    <property type="entry name" value="Integrin_alpha_N"/>
</dbReference>
<dbReference type="Proteomes" id="UP001190700">
    <property type="component" value="Unassembled WGS sequence"/>
</dbReference>
<gene>
    <name evidence="1" type="ORF">CYMTET_41238</name>
</gene>
<organism evidence="1 2">
    <name type="scientific">Cymbomonas tetramitiformis</name>
    <dbReference type="NCBI Taxonomy" id="36881"/>
    <lineage>
        <taxon>Eukaryota</taxon>
        <taxon>Viridiplantae</taxon>
        <taxon>Chlorophyta</taxon>
        <taxon>Pyramimonadophyceae</taxon>
        <taxon>Pyramimonadales</taxon>
        <taxon>Pyramimonadaceae</taxon>
        <taxon>Cymbomonas</taxon>
    </lineage>
</organism>
<dbReference type="AlphaFoldDB" id="A0AAE0F2F1"/>
<reference evidence="1 2" key="1">
    <citation type="journal article" date="2015" name="Genome Biol. Evol.">
        <title>Comparative Genomics of a Bacterivorous Green Alga Reveals Evolutionary Causalities and Consequences of Phago-Mixotrophic Mode of Nutrition.</title>
        <authorList>
            <person name="Burns J.A."/>
            <person name="Paasch A."/>
            <person name="Narechania A."/>
            <person name="Kim E."/>
        </authorList>
    </citation>
    <scope>NUCLEOTIDE SEQUENCE [LARGE SCALE GENOMIC DNA]</scope>
    <source>
        <strain evidence="1 2">PLY_AMNH</strain>
    </source>
</reference>
<dbReference type="PANTHER" id="PTHR46580">
    <property type="entry name" value="SENSOR KINASE-RELATED"/>
    <property type="match status" value="1"/>
</dbReference>
<proteinExistence type="predicted"/>
<accession>A0AAE0F2F1</accession>
<evidence type="ECO:0008006" key="3">
    <source>
        <dbReference type="Google" id="ProtNLM"/>
    </source>
</evidence>
<dbReference type="PANTHER" id="PTHR46580:SF4">
    <property type="entry name" value="ATP_GTP-BINDING PROTEIN"/>
    <property type="match status" value="1"/>
</dbReference>
<comment type="caution">
    <text evidence="1">The sequence shown here is derived from an EMBL/GenBank/DDBJ whole genome shotgun (WGS) entry which is preliminary data.</text>
</comment>
<dbReference type="SUPFAM" id="SSF69318">
    <property type="entry name" value="Integrin alpha N-terminal domain"/>
    <property type="match status" value="1"/>
</dbReference>
<protein>
    <recommendedName>
        <fullName evidence="3">VCBS repeat-containing protein</fullName>
    </recommendedName>
</protein>